<dbReference type="CDD" id="cd00200">
    <property type="entry name" value="WD40"/>
    <property type="match status" value="2"/>
</dbReference>
<evidence type="ECO:0000313" key="7">
    <source>
        <dbReference type="EMBL" id="NQE32609.1"/>
    </source>
</evidence>
<protein>
    <submittedName>
        <fullName evidence="7">Protein TolB</fullName>
    </submittedName>
</protein>
<evidence type="ECO:0000259" key="5">
    <source>
        <dbReference type="Pfam" id="PF23414"/>
    </source>
</evidence>
<dbReference type="PROSITE" id="PS50294">
    <property type="entry name" value="WD_REPEATS_REGION"/>
    <property type="match status" value="12"/>
</dbReference>
<dbReference type="Gene3D" id="3.40.50.300">
    <property type="entry name" value="P-loop containing nucleotide triphosphate hydrolases"/>
    <property type="match status" value="1"/>
</dbReference>
<dbReference type="PROSITE" id="PS50082">
    <property type="entry name" value="WD_REPEATS_2"/>
    <property type="match status" value="14"/>
</dbReference>
<gene>
    <name evidence="7" type="primary">tolB_1</name>
    <name evidence="7" type="ORF">E5S67_00325</name>
</gene>
<keyword evidence="2" id="KW-0677">Repeat</keyword>
<name>A0ABX2CQB9_9CYAN</name>
<feature type="repeat" description="WD" evidence="3">
    <location>
        <begin position="574"/>
        <end position="604"/>
    </location>
</feature>
<feature type="repeat" description="WD" evidence="3">
    <location>
        <begin position="658"/>
        <end position="699"/>
    </location>
</feature>
<evidence type="ECO:0000313" key="8">
    <source>
        <dbReference type="Proteomes" id="UP000702425"/>
    </source>
</evidence>
<feature type="domain" description="EML-like second beta-propeller" evidence="5">
    <location>
        <begin position="1005"/>
        <end position="1166"/>
    </location>
</feature>
<dbReference type="InterPro" id="IPR058651">
    <property type="entry name" value="HTH_VMAP-M9"/>
</dbReference>
<dbReference type="InterPro" id="IPR019775">
    <property type="entry name" value="WD40_repeat_CS"/>
</dbReference>
<dbReference type="SUPFAM" id="SSF52540">
    <property type="entry name" value="P-loop containing nucleoside triphosphate hydrolases"/>
    <property type="match status" value="1"/>
</dbReference>
<feature type="repeat" description="WD" evidence="3">
    <location>
        <begin position="616"/>
        <end position="657"/>
    </location>
</feature>
<dbReference type="InterPro" id="IPR027417">
    <property type="entry name" value="P-loop_NTPase"/>
</dbReference>
<dbReference type="Pfam" id="PF00931">
    <property type="entry name" value="NB-ARC"/>
    <property type="match status" value="1"/>
</dbReference>
<feature type="repeat" description="WD" evidence="3">
    <location>
        <begin position="784"/>
        <end position="825"/>
    </location>
</feature>
<feature type="repeat" description="WD" evidence="3">
    <location>
        <begin position="826"/>
        <end position="867"/>
    </location>
</feature>
<feature type="repeat" description="WD" evidence="3">
    <location>
        <begin position="963"/>
        <end position="997"/>
    </location>
</feature>
<feature type="repeat" description="WD" evidence="3">
    <location>
        <begin position="1123"/>
        <end position="1164"/>
    </location>
</feature>
<dbReference type="RefSeq" id="WP_172184874.1">
    <property type="nucleotide sequence ID" value="NZ_CAWPPK010000252.1"/>
</dbReference>
<dbReference type="InterPro" id="IPR020472">
    <property type="entry name" value="WD40_PAC1"/>
</dbReference>
<dbReference type="Pfam" id="PF00805">
    <property type="entry name" value="Pentapeptide"/>
    <property type="match status" value="1"/>
</dbReference>
<feature type="domain" description="vWA-MoxR associated protein N-terminal HTH" evidence="6">
    <location>
        <begin position="1"/>
        <end position="80"/>
    </location>
</feature>
<evidence type="ECO:0000259" key="6">
    <source>
        <dbReference type="Pfam" id="PF26355"/>
    </source>
</evidence>
<dbReference type="EMBL" id="SRRZ01000004">
    <property type="protein sequence ID" value="NQE32609.1"/>
    <property type="molecule type" value="Genomic_DNA"/>
</dbReference>
<feature type="repeat" description="WD" evidence="3">
    <location>
        <begin position="1006"/>
        <end position="1038"/>
    </location>
</feature>
<dbReference type="SUPFAM" id="SSF63829">
    <property type="entry name" value="Calcium-dependent phosphotriesterase"/>
    <property type="match status" value="1"/>
</dbReference>
<reference evidence="7 8" key="1">
    <citation type="journal article" date="2020" name="Sci. Rep.">
        <title>A novel cyanobacterial geosmin producer, revising GeoA distribution and dispersion patterns in Bacteria.</title>
        <authorList>
            <person name="Churro C."/>
            <person name="Semedo-Aguiar A.P."/>
            <person name="Silva A.D."/>
            <person name="Pereira-Leal J.B."/>
            <person name="Leite R.B."/>
        </authorList>
    </citation>
    <scope>NUCLEOTIDE SEQUENCE [LARGE SCALE GENOMIC DNA]</scope>
    <source>
        <strain evidence="7 8">IPMA8</strain>
    </source>
</reference>
<organism evidence="7 8">
    <name type="scientific">Microcoleus asticus IPMA8</name>
    <dbReference type="NCBI Taxonomy" id="2563858"/>
    <lineage>
        <taxon>Bacteria</taxon>
        <taxon>Bacillati</taxon>
        <taxon>Cyanobacteriota</taxon>
        <taxon>Cyanophyceae</taxon>
        <taxon>Oscillatoriophycideae</taxon>
        <taxon>Oscillatoriales</taxon>
        <taxon>Microcoleaceae</taxon>
        <taxon>Microcoleus</taxon>
        <taxon>Microcoleus asticus</taxon>
    </lineage>
</organism>
<dbReference type="PRINTS" id="PR00320">
    <property type="entry name" value="GPROTEINBRPT"/>
</dbReference>
<feature type="domain" description="NB-ARC" evidence="4">
    <location>
        <begin position="129"/>
        <end position="229"/>
    </location>
</feature>
<dbReference type="Pfam" id="PF00400">
    <property type="entry name" value="WD40"/>
    <property type="match status" value="9"/>
</dbReference>
<feature type="repeat" description="WD" evidence="3">
    <location>
        <begin position="868"/>
        <end position="909"/>
    </location>
</feature>
<keyword evidence="8" id="KW-1185">Reference proteome</keyword>
<feature type="repeat" description="WD" evidence="3">
    <location>
        <begin position="1081"/>
        <end position="1122"/>
    </location>
</feature>
<dbReference type="Gene3D" id="2.130.10.10">
    <property type="entry name" value="YVTN repeat-like/Quinoprotein amine dehydrogenase"/>
    <property type="match status" value="5"/>
</dbReference>
<evidence type="ECO:0000259" key="4">
    <source>
        <dbReference type="Pfam" id="PF00931"/>
    </source>
</evidence>
<feature type="repeat" description="WD" evidence="3">
    <location>
        <begin position="1039"/>
        <end position="1080"/>
    </location>
</feature>
<accession>A0ABX2CQB9</accession>
<evidence type="ECO:0000256" key="2">
    <source>
        <dbReference type="ARBA" id="ARBA00022737"/>
    </source>
</evidence>
<dbReference type="InterPro" id="IPR015943">
    <property type="entry name" value="WD40/YVTN_repeat-like_dom_sf"/>
</dbReference>
<dbReference type="SUPFAM" id="SSF82171">
    <property type="entry name" value="DPP6 N-terminal domain-like"/>
    <property type="match status" value="1"/>
</dbReference>
<comment type="caution">
    <text evidence="7">The sequence shown here is derived from an EMBL/GenBank/DDBJ whole genome shotgun (WGS) entry which is preliminary data.</text>
</comment>
<sequence>MTVEEALRILDTAIAPTSLSNIQEIVFRESWEGLSYLDIADRAGYDASYIKDVGYKLWQLLSAELGEKVTKSNLQAVIGRRSRQTPVELVNTEIEKIPPLQLQVQQQEIATHRHWGEMVDVSTFYGRNQELVRLQQWIVTDSCRLVGLVGMGGIGKTSLAAKVAIALQNEFDFLIWYSLRNAPPLEDVLSTLIQILSNQQEISLPTSLEAQVSQLMGYLRSSRCLLILDNFDAILGGADGAISEAGQYREGYEGYEEVLRRVGSECHSSCLVLTSREKPTALMLLEGETSPVRTLPLIGLSSLEVQEILQANSCFSETATDWINLTQHYCGNPLVLKIVSTTVLDLFDGNITNFLEHGAIAFGDINILLNGQFRRLSDLEKQVMYWLAIDREWMSITDLRADFVSIPSQSKLLDALSSLSRRSLIEKNAGKFSLQPVVMEYVTEQLIEGFEREIKSKNLDLFVTHALIKAEAKDYIRESQIRLILAPLAERIMGELRSKKDFEYQLNQVLFCLRAQFPNSVGYGGGNLINLLLQQKIELSGYDFSNLSIWQAYLIGTNLHGVNFANSDLSKSVLTSNSNGAISVAFSPDGNFLAVGNLDSKIRVCRTQDYRDFLTCEGHTSWIAGVAFSPNNQTLASASFDHIVKLWDLATGECIQTLTEHTGWVGSVAFSPDGRTLATGSWDCTIKLWDVATGECLNTLLGHANFVTTVIISPDGKLLVSCSYDKTIKLWQLETGEIINTLEGHTHIIRSIAFSPDGQTLVSGSWDCTVRLWDISTKQCLKILRAHTDPVVGVAFSPDGCAIASASYDCTVRLWDVATGRCCQVMQKHCGWIWSIAFHPQGHTLASGSLDCTVTLWNTQTGESLRTLYGYSAGIKSLVFSPDGQFLASGSDDTTLKLWDVQSGKCSKTLPGHTNWVWCVAFSPDGQVLASSSSRGIIRLWDVATGQLLRVMQQGKSIANNFVFSVSFSPDGRTLASSDNFHNLRLWNVRTGECYQILSDCCRAWSIAFSPDGTILASGSDDRLVRLWDVCSGECFKTLSGHTSLLFSVAFSPDGKILATSSDDKTIKLWDIESGECLKTFEGHKALVWCVRFSPDGRILVSGSHDKTIRLWDVCSGECVKMLQNDSSQIWAIAISLDGKTIASGSADGTIKLWEMETGECVKKMRSPRLYEGMNIIGVTGLTDAQKSTLKALGAVEIDRFTY</sequence>
<dbReference type="InterPro" id="IPR001680">
    <property type="entry name" value="WD40_rpt"/>
</dbReference>
<feature type="repeat" description="WD" evidence="3">
    <location>
        <begin position="700"/>
        <end position="741"/>
    </location>
</feature>
<evidence type="ECO:0000256" key="1">
    <source>
        <dbReference type="ARBA" id="ARBA00022574"/>
    </source>
</evidence>
<dbReference type="PANTHER" id="PTHR44129">
    <property type="entry name" value="WD REPEAT-CONTAINING PROTEIN POP1"/>
    <property type="match status" value="1"/>
</dbReference>
<dbReference type="InterPro" id="IPR050349">
    <property type="entry name" value="WD_LIS1/nudF_dynein_reg"/>
</dbReference>
<evidence type="ECO:0000256" key="3">
    <source>
        <dbReference type="PROSITE-ProRule" id="PRU00221"/>
    </source>
</evidence>
<dbReference type="InterPro" id="IPR001646">
    <property type="entry name" value="5peptide_repeat"/>
</dbReference>
<feature type="repeat" description="WD" evidence="3">
    <location>
        <begin position="742"/>
        <end position="783"/>
    </location>
</feature>
<feature type="repeat" description="WD" evidence="3">
    <location>
        <begin position="910"/>
        <end position="951"/>
    </location>
</feature>
<dbReference type="InterPro" id="IPR055442">
    <property type="entry name" value="Beta-prop_EML-like_2nd"/>
</dbReference>
<proteinExistence type="predicted"/>
<dbReference type="InterPro" id="IPR002182">
    <property type="entry name" value="NB-ARC"/>
</dbReference>
<dbReference type="Proteomes" id="UP000702425">
    <property type="component" value="Unassembled WGS sequence"/>
</dbReference>
<dbReference type="PROSITE" id="PS00678">
    <property type="entry name" value="WD_REPEATS_1"/>
    <property type="match status" value="10"/>
</dbReference>
<dbReference type="PRINTS" id="PR00364">
    <property type="entry name" value="DISEASERSIST"/>
</dbReference>
<dbReference type="Pfam" id="PF23414">
    <property type="entry name" value="Beta-prop_EML_2"/>
    <property type="match status" value="1"/>
</dbReference>
<dbReference type="SUPFAM" id="SSF141571">
    <property type="entry name" value="Pentapeptide repeat-like"/>
    <property type="match status" value="1"/>
</dbReference>
<dbReference type="SMART" id="SM00320">
    <property type="entry name" value="WD40"/>
    <property type="match status" value="14"/>
</dbReference>
<keyword evidence="1 3" id="KW-0853">WD repeat</keyword>
<dbReference type="Pfam" id="PF26355">
    <property type="entry name" value="HTH_VMAP-M9"/>
    <property type="match status" value="1"/>
</dbReference>